<accession>A0A9D4KX13</accession>
<evidence type="ECO:0000313" key="2">
    <source>
        <dbReference type="Proteomes" id="UP000828390"/>
    </source>
</evidence>
<reference evidence="1" key="2">
    <citation type="submission" date="2020-11" db="EMBL/GenBank/DDBJ databases">
        <authorList>
            <person name="McCartney M.A."/>
            <person name="Auch B."/>
            <person name="Kono T."/>
            <person name="Mallez S."/>
            <person name="Becker A."/>
            <person name="Gohl D.M."/>
            <person name="Silverstein K.A.T."/>
            <person name="Koren S."/>
            <person name="Bechman K.B."/>
            <person name="Herman A."/>
            <person name="Abrahante J.E."/>
            <person name="Garbe J."/>
        </authorList>
    </citation>
    <scope>NUCLEOTIDE SEQUENCE</scope>
    <source>
        <strain evidence="1">Duluth1</strain>
        <tissue evidence="1">Whole animal</tissue>
    </source>
</reference>
<dbReference type="AlphaFoldDB" id="A0A9D4KX13"/>
<organism evidence="1 2">
    <name type="scientific">Dreissena polymorpha</name>
    <name type="common">Zebra mussel</name>
    <name type="synonym">Mytilus polymorpha</name>
    <dbReference type="NCBI Taxonomy" id="45954"/>
    <lineage>
        <taxon>Eukaryota</taxon>
        <taxon>Metazoa</taxon>
        <taxon>Spiralia</taxon>
        <taxon>Lophotrochozoa</taxon>
        <taxon>Mollusca</taxon>
        <taxon>Bivalvia</taxon>
        <taxon>Autobranchia</taxon>
        <taxon>Heteroconchia</taxon>
        <taxon>Euheterodonta</taxon>
        <taxon>Imparidentia</taxon>
        <taxon>Neoheterodontei</taxon>
        <taxon>Myida</taxon>
        <taxon>Dreissenoidea</taxon>
        <taxon>Dreissenidae</taxon>
        <taxon>Dreissena</taxon>
    </lineage>
</organism>
<comment type="caution">
    <text evidence="1">The sequence shown here is derived from an EMBL/GenBank/DDBJ whole genome shotgun (WGS) entry which is preliminary data.</text>
</comment>
<proteinExistence type="predicted"/>
<keyword evidence="2" id="KW-1185">Reference proteome</keyword>
<protein>
    <submittedName>
        <fullName evidence="1">Uncharacterized protein</fullName>
    </submittedName>
</protein>
<sequence length="117" mass="13184">MYSDVLGCSLSLIHLCLAPSKKALANSVDPDETPHDAASHCANLPKAERDQVESSSYSDGQLQISYDDHIFIIYPLHKPVSASYKVNPNDPSWLCRLMFNPLRGHRSRRGMRERDET</sequence>
<dbReference type="EMBL" id="JAIWYP010000003">
    <property type="protein sequence ID" value="KAH3847159.1"/>
    <property type="molecule type" value="Genomic_DNA"/>
</dbReference>
<dbReference type="Proteomes" id="UP000828390">
    <property type="component" value="Unassembled WGS sequence"/>
</dbReference>
<evidence type="ECO:0000313" key="1">
    <source>
        <dbReference type="EMBL" id="KAH3847159.1"/>
    </source>
</evidence>
<gene>
    <name evidence="1" type="ORF">DPMN_089476</name>
</gene>
<name>A0A9D4KX13_DREPO</name>
<reference evidence="1" key="1">
    <citation type="journal article" date="2019" name="bioRxiv">
        <title>The Genome of the Zebra Mussel, Dreissena polymorpha: A Resource for Invasive Species Research.</title>
        <authorList>
            <person name="McCartney M.A."/>
            <person name="Auch B."/>
            <person name="Kono T."/>
            <person name="Mallez S."/>
            <person name="Zhang Y."/>
            <person name="Obille A."/>
            <person name="Becker A."/>
            <person name="Abrahante J.E."/>
            <person name="Garbe J."/>
            <person name="Badalamenti J.P."/>
            <person name="Herman A."/>
            <person name="Mangelson H."/>
            <person name="Liachko I."/>
            <person name="Sullivan S."/>
            <person name="Sone E.D."/>
            <person name="Koren S."/>
            <person name="Silverstein K.A.T."/>
            <person name="Beckman K.B."/>
            <person name="Gohl D.M."/>
        </authorList>
    </citation>
    <scope>NUCLEOTIDE SEQUENCE</scope>
    <source>
        <strain evidence="1">Duluth1</strain>
        <tissue evidence="1">Whole animal</tissue>
    </source>
</reference>